<dbReference type="Proteomes" id="UP000295252">
    <property type="component" value="Chromosome VII"/>
</dbReference>
<dbReference type="Pfam" id="PF14009">
    <property type="entry name" value="PADRE"/>
    <property type="match status" value="1"/>
</dbReference>
<sequence>MILKIFGARKLAPTPTPVAEEGSSAVLKIIHAGGLVELYYMAVPAARIIDKYPSFMLTRPDVFQRPWGAIICREEILIPGQKYFLVPPRTLKKLIRRIKKPSCQKESFSSSSSFVQNRFDILIKSKSKKKSGDLRVRFFGIDAKQDSDSVSSEHNNSHADNNSKKGSHLQPAEVKKRRVRPVVQWQPSLISINE</sequence>
<protein>
    <submittedName>
        <fullName evidence="2">Uncharacterized protein</fullName>
    </submittedName>
</protein>
<gene>
    <name evidence="2" type="ORF">GSCOC_T00040815001</name>
</gene>
<evidence type="ECO:0000313" key="3">
    <source>
        <dbReference type="Proteomes" id="UP000295252"/>
    </source>
</evidence>
<dbReference type="OMA" id="ESYYMAI"/>
<dbReference type="PANTHER" id="PTHR33052">
    <property type="entry name" value="DUF4228 DOMAIN PROTEIN-RELATED"/>
    <property type="match status" value="1"/>
</dbReference>
<accession>A0A068V1G7</accession>
<dbReference type="OrthoDB" id="1923394at2759"/>
<evidence type="ECO:0000256" key="1">
    <source>
        <dbReference type="SAM" id="MobiDB-lite"/>
    </source>
</evidence>
<feature type="region of interest" description="Disordered" evidence="1">
    <location>
        <begin position="146"/>
        <end position="180"/>
    </location>
</feature>
<dbReference type="Gramene" id="CDP14412">
    <property type="protein sequence ID" value="CDP14412"/>
    <property type="gene ID" value="GSCOC_T00040815001"/>
</dbReference>
<proteinExistence type="predicted"/>
<dbReference type="EMBL" id="HG739168">
    <property type="protein sequence ID" value="CDP14412.1"/>
    <property type="molecule type" value="Genomic_DNA"/>
</dbReference>
<dbReference type="AlphaFoldDB" id="A0A068V1G7"/>
<organism evidence="2 3">
    <name type="scientific">Coffea canephora</name>
    <name type="common">Robusta coffee</name>
    <dbReference type="NCBI Taxonomy" id="49390"/>
    <lineage>
        <taxon>Eukaryota</taxon>
        <taxon>Viridiplantae</taxon>
        <taxon>Streptophyta</taxon>
        <taxon>Embryophyta</taxon>
        <taxon>Tracheophyta</taxon>
        <taxon>Spermatophyta</taxon>
        <taxon>Magnoliopsida</taxon>
        <taxon>eudicotyledons</taxon>
        <taxon>Gunneridae</taxon>
        <taxon>Pentapetalae</taxon>
        <taxon>asterids</taxon>
        <taxon>lamiids</taxon>
        <taxon>Gentianales</taxon>
        <taxon>Rubiaceae</taxon>
        <taxon>Ixoroideae</taxon>
        <taxon>Gardenieae complex</taxon>
        <taxon>Bertiereae - Coffeeae clade</taxon>
        <taxon>Coffeeae</taxon>
        <taxon>Coffea</taxon>
    </lineage>
</organism>
<evidence type="ECO:0000313" key="2">
    <source>
        <dbReference type="EMBL" id="CDP14412.1"/>
    </source>
</evidence>
<dbReference type="PhylomeDB" id="A0A068V1G7"/>
<dbReference type="InterPro" id="IPR025322">
    <property type="entry name" value="PADRE_dom"/>
</dbReference>
<reference evidence="3" key="1">
    <citation type="journal article" date="2014" name="Science">
        <title>The coffee genome provides insight into the convergent evolution of caffeine biosynthesis.</title>
        <authorList>
            <person name="Denoeud F."/>
            <person name="Carretero-Paulet L."/>
            <person name="Dereeper A."/>
            <person name="Droc G."/>
            <person name="Guyot R."/>
            <person name="Pietrella M."/>
            <person name="Zheng C."/>
            <person name="Alberti A."/>
            <person name="Anthony F."/>
            <person name="Aprea G."/>
            <person name="Aury J.M."/>
            <person name="Bento P."/>
            <person name="Bernard M."/>
            <person name="Bocs S."/>
            <person name="Campa C."/>
            <person name="Cenci A."/>
            <person name="Combes M.C."/>
            <person name="Crouzillat D."/>
            <person name="Da Silva C."/>
            <person name="Daddiego L."/>
            <person name="De Bellis F."/>
            <person name="Dussert S."/>
            <person name="Garsmeur O."/>
            <person name="Gayraud T."/>
            <person name="Guignon V."/>
            <person name="Jahn K."/>
            <person name="Jamilloux V."/>
            <person name="Joet T."/>
            <person name="Labadie K."/>
            <person name="Lan T."/>
            <person name="Leclercq J."/>
            <person name="Lepelley M."/>
            <person name="Leroy T."/>
            <person name="Li L.T."/>
            <person name="Librado P."/>
            <person name="Lopez L."/>
            <person name="Munoz A."/>
            <person name="Noel B."/>
            <person name="Pallavicini A."/>
            <person name="Perrotta G."/>
            <person name="Poncet V."/>
            <person name="Pot D."/>
            <person name="Priyono X."/>
            <person name="Rigoreau M."/>
            <person name="Rouard M."/>
            <person name="Rozas J."/>
            <person name="Tranchant-Dubreuil C."/>
            <person name="VanBuren R."/>
            <person name="Zhang Q."/>
            <person name="Andrade A.C."/>
            <person name="Argout X."/>
            <person name="Bertrand B."/>
            <person name="de Kochko A."/>
            <person name="Graziosi G."/>
            <person name="Henry R.J."/>
            <person name="Jayarama X."/>
            <person name="Ming R."/>
            <person name="Nagai C."/>
            <person name="Rounsley S."/>
            <person name="Sankoff D."/>
            <person name="Giuliano G."/>
            <person name="Albert V.A."/>
            <person name="Wincker P."/>
            <person name="Lashermes P."/>
        </authorList>
    </citation>
    <scope>NUCLEOTIDE SEQUENCE [LARGE SCALE GENOMIC DNA]</scope>
    <source>
        <strain evidence="3">cv. DH200-94</strain>
    </source>
</reference>
<name>A0A068V1G7_COFCA</name>
<keyword evidence="3" id="KW-1185">Reference proteome</keyword>
<dbReference type="InParanoid" id="A0A068V1G7"/>